<dbReference type="AlphaFoldDB" id="A0A8D8DJH5"/>
<evidence type="ECO:0000313" key="1">
    <source>
        <dbReference type="EMBL" id="CAG6513920.1"/>
    </source>
</evidence>
<reference evidence="1" key="1">
    <citation type="submission" date="2021-05" db="EMBL/GenBank/DDBJ databases">
        <authorList>
            <person name="Alioto T."/>
            <person name="Alioto T."/>
            <person name="Gomez Garrido J."/>
        </authorList>
    </citation>
    <scope>NUCLEOTIDE SEQUENCE</scope>
</reference>
<dbReference type="EMBL" id="HBUE01274156">
    <property type="protein sequence ID" value="CAG6565403.1"/>
    <property type="molecule type" value="Transcribed_RNA"/>
</dbReference>
<dbReference type="EMBL" id="HBUE01274151">
    <property type="protein sequence ID" value="CAG6565399.1"/>
    <property type="molecule type" value="Transcribed_RNA"/>
</dbReference>
<organism evidence="1">
    <name type="scientific">Culex pipiens</name>
    <name type="common">House mosquito</name>
    <dbReference type="NCBI Taxonomy" id="7175"/>
    <lineage>
        <taxon>Eukaryota</taxon>
        <taxon>Metazoa</taxon>
        <taxon>Ecdysozoa</taxon>
        <taxon>Arthropoda</taxon>
        <taxon>Hexapoda</taxon>
        <taxon>Insecta</taxon>
        <taxon>Pterygota</taxon>
        <taxon>Neoptera</taxon>
        <taxon>Endopterygota</taxon>
        <taxon>Diptera</taxon>
        <taxon>Nematocera</taxon>
        <taxon>Culicoidea</taxon>
        <taxon>Culicidae</taxon>
        <taxon>Culicinae</taxon>
        <taxon>Culicini</taxon>
        <taxon>Culex</taxon>
        <taxon>Culex</taxon>
    </lineage>
</organism>
<name>A0A8D8DJH5_CULPI</name>
<dbReference type="EMBL" id="HBUE01168788">
    <property type="protein sequence ID" value="CAG6513922.1"/>
    <property type="molecule type" value="Transcribed_RNA"/>
</dbReference>
<dbReference type="EMBL" id="HBUE01274155">
    <property type="protein sequence ID" value="CAG6565402.1"/>
    <property type="molecule type" value="Transcribed_RNA"/>
</dbReference>
<accession>A0A8D8DJH5</accession>
<dbReference type="EMBL" id="HBUE01168783">
    <property type="protein sequence ID" value="CAG6513918.1"/>
    <property type="molecule type" value="Transcribed_RNA"/>
</dbReference>
<protein>
    <submittedName>
        <fullName evidence="1">(northern house mosquito) hypothetical protein</fullName>
    </submittedName>
</protein>
<dbReference type="EMBL" id="HBUE01274154">
    <property type="protein sequence ID" value="CAG6565401.1"/>
    <property type="molecule type" value="Transcribed_RNA"/>
</dbReference>
<proteinExistence type="predicted"/>
<sequence length="129" mass="14010">MSSDPLGLMWRDEWCSSCRMRSSRFRMRSGPAVGVSSSSWGCICCCWRWCCSSVEVAPVSLRTCCDGSQMFSLEPVRELQLRLYSRSVGYTLGGGPSGIPAVTQSAIVFRSSSSLMLPEGVLALLRGGP</sequence>
<dbReference type="EMBL" id="HBUE01168786">
    <property type="protein sequence ID" value="CAG6513920.1"/>
    <property type="molecule type" value="Transcribed_RNA"/>
</dbReference>
<dbReference type="EMBL" id="HBUE01168787">
    <property type="protein sequence ID" value="CAG6513921.1"/>
    <property type="molecule type" value="Transcribed_RNA"/>
</dbReference>